<evidence type="ECO:0000313" key="2">
    <source>
        <dbReference type="EMBL" id="EDV26888.1"/>
    </source>
</evidence>
<dbReference type="PANTHER" id="PTHR14694">
    <property type="entry name" value="CALCIUM-RESPONSIVE TRANSCRIPTION FACTOR"/>
    <property type="match status" value="1"/>
</dbReference>
<dbReference type="KEGG" id="tad:TRIADDRAFT_54263"/>
<dbReference type="PANTHER" id="PTHR14694:SF1">
    <property type="entry name" value="CALCIUM-RESPONSIVE TRANSCRIPTION FACTOR"/>
    <property type="match status" value="1"/>
</dbReference>
<dbReference type="EMBL" id="DS985243">
    <property type="protein sequence ID" value="EDV26888.1"/>
    <property type="molecule type" value="Genomic_DNA"/>
</dbReference>
<sequence length="645" mass="73133">MALEQRYEVNSLKIVPKFPNFALRPYLKNHLNPSVNRNDDVYRNYDENRNVGSRRACQGISTPAYCDANSKEINRQVKNTIEITNSAANDEWCKLDCSSSAEFMKSTSLANSYPSGCNLSWSVNVFESKSESVNNSTNLSMSQHLPPLSNLQESASCSLNNQGNSSDYDSPILLSNESSECSDVLDVKVELNPTFCIPQSTNLDDVSWAYYLHETEFKSSYCRGYVKTIEELKFVLARFEESTKLSWGTRQSSSHPKSSTRLMWKSSYVPDDGVPFINIDNRATVRECQYGQRRSSTQRQSTVCSKKSRKCSSDDDRSSQDELDYCPATVIVKNVKRFPGFRVDLKQQGKNLRRARKNALSRLRKANRDEIAVDTRYYVQLPLPGAHKNHPKNTGDVEDSHFGAPHHSPNQDNAALSQGNSKVKRKWNSINSTKQQSQHVSENYVNRINNQQQFQETTYNANKVHVASYFADSHPLDRMMIIPESYDSHSISLERQQLVVDGAIISNDLDNTLNHVQWPVHRPYDSINLGQQPLQEIPNNSAVFDDMILYQCHESFKTSIDNLQDDTGSSENFLKVNHHEGNLSLLPNFGSDESFLPNNPDTTYSSVPGETDINNYNYNAMSFIRLSNMDQAIRCGAENCKRIQG</sequence>
<dbReference type="FunCoup" id="B3RRJ7">
    <property type="interactions" value="358"/>
</dbReference>
<dbReference type="OrthoDB" id="2668416at2759"/>
<dbReference type="GO" id="GO:0006357">
    <property type="term" value="P:regulation of transcription by RNA polymerase II"/>
    <property type="evidence" value="ECO:0000318"/>
    <property type="project" value="GO_Central"/>
</dbReference>
<dbReference type="RefSeq" id="XP_002110884.1">
    <property type="nucleotide sequence ID" value="XM_002110848.1"/>
</dbReference>
<dbReference type="eggNOG" id="ENOG502QWYS">
    <property type="taxonomic scope" value="Eukaryota"/>
</dbReference>
<feature type="region of interest" description="Disordered" evidence="1">
    <location>
        <begin position="290"/>
        <end position="321"/>
    </location>
</feature>
<name>B3RRJ7_TRIAD</name>
<accession>B3RRJ7</accession>
<dbReference type="InterPro" id="IPR029309">
    <property type="entry name" value="CaRF"/>
</dbReference>
<gene>
    <name evidence="2" type="ORF">TRIADDRAFT_54263</name>
</gene>
<organism evidence="2 3">
    <name type="scientific">Trichoplax adhaerens</name>
    <name type="common">Trichoplax reptans</name>
    <dbReference type="NCBI Taxonomy" id="10228"/>
    <lineage>
        <taxon>Eukaryota</taxon>
        <taxon>Metazoa</taxon>
        <taxon>Placozoa</taxon>
        <taxon>Uniplacotomia</taxon>
        <taxon>Trichoplacea</taxon>
        <taxon>Trichoplacidae</taxon>
        <taxon>Trichoplax</taxon>
    </lineage>
</organism>
<dbReference type="AlphaFoldDB" id="B3RRJ7"/>
<dbReference type="GO" id="GO:0000978">
    <property type="term" value="F:RNA polymerase II cis-regulatory region sequence-specific DNA binding"/>
    <property type="evidence" value="ECO:0000318"/>
    <property type="project" value="GO_Central"/>
</dbReference>
<proteinExistence type="predicted"/>
<dbReference type="CTD" id="6751568"/>
<evidence type="ECO:0000313" key="3">
    <source>
        <dbReference type="Proteomes" id="UP000009022"/>
    </source>
</evidence>
<evidence type="ECO:0000256" key="1">
    <source>
        <dbReference type="SAM" id="MobiDB-lite"/>
    </source>
</evidence>
<feature type="compositionally biased region" description="Polar residues" evidence="1">
    <location>
        <begin position="292"/>
        <end position="303"/>
    </location>
</feature>
<feature type="compositionally biased region" description="Polar residues" evidence="1">
    <location>
        <begin position="428"/>
        <end position="437"/>
    </location>
</feature>
<dbReference type="Pfam" id="PF15299">
    <property type="entry name" value="ALS2CR8"/>
    <property type="match status" value="1"/>
</dbReference>
<protein>
    <submittedName>
        <fullName evidence="2">Uncharacterized protein</fullName>
    </submittedName>
</protein>
<dbReference type="Proteomes" id="UP000009022">
    <property type="component" value="Unassembled WGS sequence"/>
</dbReference>
<dbReference type="GeneID" id="6751568"/>
<dbReference type="GO" id="GO:0005634">
    <property type="term" value="C:nucleus"/>
    <property type="evidence" value="ECO:0000318"/>
    <property type="project" value="GO_Central"/>
</dbReference>
<dbReference type="GO" id="GO:0000981">
    <property type="term" value="F:DNA-binding transcription factor activity, RNA polymerase II-specific"/>
    <property type="evidence" value="ECO:0000318"/>
    <property type="project" value="GO_Central"/>
</dbReference>
<dbReference type="PhylomeDB" id="B3RRJ7"/>
<feature type="compositionally biased region" description="Polar residues" evidence="1">
    <location>
        <begin position="408"/>
        <end position="421"/>
    </location>
</feature>
<dbReference type="InParanoid" id="B3RRJ7"/>
<dbReference type="HOGENOM" id="CLU_424765_0_0_1"/>
<feature type="region of interest" description="Disordered" evidence="1">
    <location>
        <begin position="383"/>
        <end position="437"/>
    </location>
</feature>
<feature type="compositionally biased region" description="Basic and acidic residues" evidence="1">
    <location>
        <begin position="311"/>
        <end position="320"/>
    </location>
</feature>
<reference evidence="2 3" key="1">
    <citation type="journal article" date="2008" name="Nature">
        <title>The Trichoplax genome and the nature of placozoans.</title>
        <authorList>
            <person name="Srivastava M."/>
            <person name="Begovic E."/>
            <person name="Chapman J."/>
            <person name="Putnam N.H."/>
            <person name="Hellsten U."/>
            <person name="Kawashima T."/>
            <person name="Kuo A."/>
            <person name="Mitros T."/>
            <person name="Salamov A."/>
            <person name="Carpenter M.L."/>
            <person name="Signorovitch A.Y."/>
            <person name="Moreno M.A."/>
            <person name="Kamm K."/>
            <person name="Grimwood J."/>
            <person name="Schmutz J."/>
            <person name="Shapiro H."/>
            <person name="Grigoriev I.V."/>
            <person name="Buss L.W."/>
            <person name="Schierwater B."/>
            <person name="Dellaporta S.L."/>
            <person name="Rokhsar D.S."/>
        </authorList>
    </citation>
    <scope>NUCLEOTIDE SEQUENCE [LARGE SCALE GENOMIC DNA]</scope>
    <source>
        <strain evidence="2 3">Grell-BS-1999</strain>
    </source>
</reference>
<keyword evidence="3" id="KW-1185">Reference proteome</keyword>